<dbReference type="RefSeq" id="WP_273172710.1">
    <property type="nucleotide sequence ID" value="NZ_JAAXZR010000009.1"/>
</dbReference>
<feature type="region of interest" description="Disordered" evidence="6">
    <location>
        <begin position="488"/>
        <end position="521"/>
    </location>
</feature>
<comment type="cofactor">
    <cofactor evidence="1">
        <name>FAD</name>
        <dbReference type="ChEBI" id="CHEBI:57692"/>
    </cofactor>
</comment>
<dbReference type="Pfam" id="PF00890">
    <property type="entry name" value="FAD_binding_2"/>
    <property type="match status" value="1"/>
</dbReference>
<dbReference type="InterPro" id="IPR015939">
    <property type="entry name" value="Fum_Rdtase/Succ_DH_flav-like_C"/>
</dbReference>
<protein>
    <submittedName>
        <fullName evidence="9">FAD-binding protein</fullName>
    </submittedName>
</protein>
<dbReference type="GO" id="GO:0009061">
    <property type="term" value="P:anaerobic respiration"/>
    <property type="evidence" value="ECO:0007669"/>
    <property type="project" value="TreeGrafter"/>
</dbReference>
<organism evidence="9 10">
    <name type="scientific">Bifidobacterium crudilactis</name>
    <dbReference type="NCBI Taxonomy" id="327277"/>
    <lineage>
        <taxon>Bacteria</taxon>
        <taxon>Bacillati</taxon>
        <taxon>Actinomycetota</taxon>
        <taxon>Actinomycetes</taxon>
        <taxon>Bifidobacteriales</taxon>
        <taxon>Bifidobacteriaceae</taxon>
        <taxon>Bifidobacterium</taxon>
    </lineage>
</organism>
<evidence type="ECO:0000313" key="9">
    <source>
        <dbReference type="EMBL" id="NLT79071.1"/>
    </source>
</evidence>
<evidence type="ECO:0000256" key="6">
    <source>
        <dbReference type="SAM" id="MobiDB-lite"/>
    </source>
</evidence>
<dbReference type="InterPro" id="IPR003953">
    <property type="entry name" value="FAD-dep_OxRdtase_2_FAD-bd"/>
</dbReference>
<dbReference type="InterPro" id="IPR027477">
    <property type="entry name" value="Succ_DH/fumarate_Rdtase_cat_sf"/>
</dbReference>
<dbReference type="AlphaFoldDB" id="A0A971IC52"/>
<dbReference type="GO" id="GO:0009055">
    <property type="term" value="F:electron transfer activity"/>
    <property type="evidence" value="ECO:0007669"/>
    <property type="project" value="TreeGrafter"/>
</dbReference>
<dbReference type="GO" id="GO:0000104">
    <property type="term" value="F:succinate dehydrogenase activity"/>
    <property type="evidence" value="ECO:0007669"/>
    <property type="project" value="TreeGrafter"/>
</dbReference>
<comment type="caution">
    <text evidence="9">The sequence shown here is derived from an EMBL/GenBank/DDBJ whole genome shotgun (WGS) entry which is preliminary data.</text>
</comment>
<dbReference type="GO" id="GO:0005886">
    <property type="term" value="C:plasma membrane"/>
    <property type="evidence" value="ECO:0007669"/>
    <property type="project" value="TreeGrafter"/>
</dbReference>
<reference evidence="9" key="2">
    <citation type="submission" date="2020-01" db="EMBL/GenBank/DDBJ databases">
        <authorList>
            <person name="Campanaro S."/>
        </authorList>
    </citation>
    <scope>NUCLEOTIDE SEQUENCE</scope>
    <source>
        <strain evidence="9">AS01afH2WH_6</strain>
    </source>
</reference>
<gene>
    <name evidence="9" type="ORF">GXW98_02135</name>
</gene>
<evidence type="ECO:0000259" key="7">
    <source>
        <dbReference type="Pfam" id="PF00890"/>
    </source>
</evidence>
<dbReference type="Gene3D" id="3.50.50.60">
    <property type="entry name" value="FAD/NAD(P)-binding domain"/>
    <property type="match status" value="1"/>
</dbReference>
<feature type="domain" description="Fumarate reductase/succinate dehydrogenase flavoprotein-like C-terminal" evidence="8">
    <location>
        <begin position="532"/>
        <end position="653"/>
    </location>
</feature>
<proteinExistence type="predicted"/>
<dbReference type="InterPro" id="IPR036188">
    <property type="entry name" value="FAD/NAD-bd_sf"/>
</dbReference>
<evidence type="ECO:0000313" key="10">
    <source>
        <dbReference type="Proteomes" id="UP000767327"/>
    </source>
</evidence>
<reference evidence="9" key="1">
    <citation type="journal article" date="2020" name="Biotechnol. Biofuels">
        <title>New insights from the biogas microbiome by comprehensive genome-resolved metagenomics of nearly 1600 species originating from multiple anaerobic digesters.</title>
        <authorList>
            <person name="Campanaro S."/>
            <person name="Treu L."/>
            <person name="Rodriguez-R L.M."/>
            <person name="Kovalovszki A."/>
            <person name="Ziels R.M."/>
            <person name="Maus I."/>
            <person name="Zhu X."/>
            <person name="Kougias P.G."/>
            <person name="Basile A."/>
            <person name="Luo G."/>
            <person name="Schluter A."/>
            <person name="Konstantinidis K.T."/>
            <person name="Angelidaki I."/>
        </authorList>
    </citation>
    <scope>NUCLEOTIDE SEQUENCE</scope>
    <source>
        <strain evidence="9">AS01afH2WH_6</strain>
    </source>
</reference>
<dbReference type="EMBL" id="JAAXZR010000009">
    <property type="protein sequence ID" value="NLT79071.1"/>
    <property type="molecule type" value="Genomic_DNA"/>
</dbReference>
<dbReference type="SUPFAM" id="SSF46977">
    <property type="entry name" value="Succinate dehydrogenase/fumarate reductase flavoprotein C-terminal domain"/>
    <property type="match status" value="1"/>
</dbReference>
<evidence type="ECO:0000256" key="3">
    <source>
        <dbReference type="ARBA" id="ARBA00022827"/>
    </source>
</evidence>
<accession>A0A971IC52</accession>
<dbReference type="InterPro" id="IPR037099">
    <property type="entry name" value="Fum_R/Succ_DH_flav-like_C_sf"/>
</dbReference>
<name>A0A971IC52_9BIFI</name>
<dbReference type="SUPFAM" id="SSF51905">
    <property type="entry name" value="FAD/NAD(P)-binding domain"/>
    <property type="match status" value="1"/>
</dbReference>
<dbReference type="Gene3D" id="3.90.700.10">
    <property type="entry name" value="Succinate dehydrogenase/fumarate reductase flavoprotein, catalytic domain"/>
    <property type="match status" value="1"/>
</dbReference>
<dbReference type="PANTHER" id="PTHR11632">
    <property type="entry name" value="SUCCINATE DEHYDROGENASE 2 FLAVOPROTEIN SUBUNIT"/>
    <property type="match status" value="1"/>
</dbReference>
<dbReference type="GO" id="GO:0033765">
    <property type="term" value="F:steroid dehydrogenase activity, acting on the CH-CH group of donors"/>
    <property type="evidence" value="ECO:0007669"/>
    <property type="project" value="UniProtKB-ARBA"/>
</dbReference>
<feature type="domain" description="FAD-dependent oxidoreductase 2 FAD-binding" evidence="7">
    <location>
        <begin position="11"/>
        <end position="432"/>
    </location>
</feature>
<keyword evidence="3" id="KW-0274">FAD</keyword>
<evidence type="ECO:0000259" key="8">
    <source>
        <dbReference type="Pfam" id="PF02910"/>
    </source>
</evidence>
<evidence type="ECO:0000256" key="5">
    <source>
        <dbReference type="PIRSR" id="PIRSR630664-50"/>
    </source>
</evidence>
<dbReference type="PANTHER" id="PTHR11632:SF51">
    <property type="entry name" value="SUCCINATE DEHYDROGENASE [UBIQUINONE] FLAVOPROTEIN SUBUNIT, MITOCHONDRIAL"/>
    <property type="match status" value="1"/>
</dbReference>
<dbReference type="Proteomes" id="UP000767327">
    <property type="component" value="Unassembled WGS sequence"/>
</dbReference>
<evidence type="ECO:0000256" key="4">
    <source>
        <dbReference type="ARBA" id="ARBA00023002"/>
    </source>
</evidence>
<keyword evidence="2" id="KW-0285">Flavoprotein</keyword>
<dbReference type="FunFam" id="3.90.700.10:FF:000005">
    <property type="entry name" value="Succinate dehydrogenase flavoprotein subunit"/>
    <property type="match status" value="1"/>
</dbReference>
<dbReference type="Gene3D" id="1.20.58.100">
    <property type="entry name" value="Fumarate reductase/succinate dehydrogenase flavoprotein-like, C-terminal domain"/>
    <property type="match status" value="1"/>
</dbReference>
<dbReference type="SUPFAM" id="SSF56425">
    <property type="entry name" value="Succinate dehydrogenase/fumarate reductase flavoprotein, catalytic domain"/>
    <property type="match status" value="1"/>
</dbReference>
<dbReference type="Pfam" id="PF02910">
    <property type="entry name" value="Succ_DH_flav_C"/>
    <property type="match status" value="1"/>
</dbReference>
<sequence>MDSSELEEYYDAVIVGSGAAGLSATLALLRTWQDSSSTSGTLPKVLVISKLQALRAHTGSAEGGIAASLGNVDKDDWHWHYFDTIKGGDWLVDQDAARLLAEEAPSTVIRLEHDGVAFSRTPDGHIAQRRFGGHTSDFGGTPVRRAAFAADRIGHQILHSLWQQCVALGVHFAEDWYVCDLSLDTRDVSETTGAASVNRVNGVIAVDTRTGTVRGINGTHVVMATGGAGRLFTTTSNSWDLTGDGLSLALNAGLQIEDAEFIQFHPTGLAHTGILLSEAARAEGGVLRNADGEAFMARYAPEHADLAARDVVCRAIREEVLAGRGVPDPRQTDGPKDCVWLDLRALDPDHMEATLPQVCETIRDVAGLDPSKDLIPVKPTAHYTMGGIPIDTSGRVYTWENGERHVVGGLYAAGECSCVGVHGANRLGGNSLLDACLFGTHAGESIARDLLHDVDGDSNGPDSGHSRVIPPTDITAWQERLDTLLHPAADGNHDQATAADEQDKGLRPSTHTGKADGSAGADADNAYRVMADLGALMEEHVAVSCDQQSIDSARHLLEQEFSSRVRRLKAHSESAAYNQELIAIFEAEHLFTLSKAVLNAMAARLESRGSLKRRDYPERDDTRFLAHSMIDTEGKLCWQPVHILDVPTARREY</sequence>
<evidence type="ECO:0000256" key="2">
    <source>
        <dbReference type="ARBA" id="ARBA00022630"/>
    </source>
</evidence>
<evidence type="ECO:0000256" key="1">
    <source>
        <dbReference type="ARBA" id="ARBA00001974"/>
    </source>
</evidence>
<dbReference type="GO" id="GO:0050660">
    <property type="term" value="F:flavin adenine dinucleotide binding"/>
    <property type="evidence" value="ECO:0007669"/>
    <property type="project" value="TreeGrafter"/>
</dbReference>
<keyword evidence="4" id="KW-0560">Oxidoreductase</keyword>
<feature type="active site" description="Proton acceptor" evidence="5">
    <location>
        <position position="309"/>
    </location>
</feature>
<dbReference type="InterPro" id="IPR030664">
    <property type="entry name" value="SdhA/FrdA/AprA"/>
</dbReference>